<keyword evidence="8" id="KW-1185">Reference proteome</keyword>
<evidence type="ECO:0000256" key="1">
    <source>
        <dbReference type="ARBA" id="ARBA00005466"/>
    </source>
</evidence>
<reference evidence="8" key="1">
    <citation type="journal article" date="2016" name="Genome Announc.">
        <title>Draft genome sequences of fungus Aspergillus calidoustus.</title>
        <authorList>
            <person name="Horn F."/>
            <person name="Linde J."/>
            <person name="Mattern D.J."/>
            <person name="Walther G."/>
            <person name="Guthke R."/>
            <person name="Scherlach K."/>
            <person name="Martin K."/>
            <person name="Brakhage A.A."/>
            <person name="Petzke L."/>
            <person name="Valiante V."/>
        </authorList>
    </citation>
    <scope>NUCLEOTIDE SEQUENCE [LARGE SCALE GENOMIC DNA]</scope>
    <source>
        <strain evidence="8">SF006504</strain>
    </source>
</reference>
<name>A0A0U5FZ94_ASPCI</name>
<evidence type="ECO:0000256" key="3">
    <source>
        <dbReference type="ARBA" id="ARBA00022827"/>
    </source>
</evidence>
<dbReference type="GO" id="GO:0071949">
    <property type="term" value="F:FAD binding"/>
    <property type="evidence" value="ECO:0007669"/>
    <property type="project" value="InterPro"/>
</dbReference>
<dbReference type="GO" id="GO:0016491">
    <property type="term" value="F:oxidoreductase activity"/>
    <property type="evidence" value="ECO:0007669"/>
    <property type="project" value="UniProtKB-KW"/>
</dbReference>
<dbReference type="PANTHER" id="PTHR42973:SF34">
    <property type="entry name" value="FAD BINDING DOMAIN PROTEIN (AFU_ORTHOLOGUE AFUA_3G02770)"/>
    <property type="match status" value="1"/>
</dbReference>
<dbReference type="Gene3D" id="3.30.465.10">
    <property type="match status" value="1"/>
</dbReference>
<evidence type="ECO:0000256" key="2">
    <source>
        <dbReference type="ARBA" id="ARBA00022630"/>
    </source>
</evidence>
<dbReference type="EMBL" id="CDMC01000004">
    <property type="protein sequence ID" value="CEL04929.1"/>
    <property type="molecule type" value="Genomic_DNA"/>
</dbReference>
<evidence type="ECO:0000313" key="7">
    <source>
        <dbReference type="EMBL" id="CEL04929.1"/>
    </source>
</evidence>
<feature type="signal peptide" evidence="5">
    <location>
        <begin position="1"/>
        <end position="20"/>
    </location>
</feature>
<dbReference type="InterPro" id="IPR016169">
    <property type="entry name" value="FAD-bd_PCMH_sub2"/>
</dbReference>
<keyword evidence="4" id="KW-0560">Oxidoreductase</keyword>
<evidence type="ECO:0000256" key="5">
    <source>
        <dbReference type="SAM" id="SignalP"/>
    </source>
</evidence>
<dbReference type="SUPFAM" id="SSF56176">
    <property type="entry name" value="FAD-binding/transporter-associated domain-like"/>
    <property type="match status" value="1"/>
</dbReference>
<dbReference type="OrthoDB" id="2151789at2759"/>
<dbReference type="OMA" id="GANTHQV"/>
<comment type="similarity">
    <text evidence="1">Belongs to the oxygen-dependent FAD-linked oxidoreductase family.</text>
</comment>
<dbReference type="Pfam" id="PF01565">
    <property type="entry name" value="FAD_binding_4"/>
    <property type="match status" value="1"/>
</dbReference>
<dbReference type="InterPro" id="IPR036318">
    <property type="entry name" value="FAD-bd_PCMH-like_sf"/>
</dbReference>
<evidence type="ECO:0000256" key="4">
    <source>
        <dbReference type="ARBA" id="ARBA00023002"/>
    </source>
</evidence>
<dbReference type="AlphaFoldDB" id="A0A0U5FZ94"/>
<protein>
    <recommendedName>
        <fullName evidence="6">FAD-binding PCMH-type domain-containing protein</fullName>
    </recommendedName>
</protein>
<organism evidence="7 8">
    <name type="scientific">Aspergillus calidoustus</name>
    <dbReference type="NCBI Taxonomy" id="454130"/>
    <lineage>
        <taxon>Eukaryota</taxon>
        <taxon>Fungi</taxon>
        <taxon>Dikarya</taxon>
        <taxon>Ascomycota</taxon>
        <taxon>Pezizomycotina</taxon>
        <taxon>Eurotiomycetes</taxon>
        <taxon>Eurotiomycetidae</taxon>
        <taxon>Eurotiales</taxon>
        <taxon>Aspergillaceae</taxon>
        <taxon>Aspergillus</taxon>
        <taxon>Aspergillus subgen. Nidulantes</taxon>
    </lineage>
</organism>
<dbReference type="STRING" id="454130.A0A0U5FZ94"/>
<feature type="domain" description="FAD-binding PCMH-type" evidence="6">
    <location>
        <begin position="65"/>
        <end position="227"/>
    </location>
</feature>
<feature type="chain" id="PRO_5006857427" description="FAD-binding PCMH-type domain-containing protein" evidence="5">
    <location>
        <begin position="21"/>
        <end position="227"/>
    </location>
</feature>
<keyword evidence="5" id="KW-0732">Signal</keyword>
<accession>A0A0U5FZ94</accession>
<gene>
    <name evidence="7" type="ORF">ASPCAL06053</name>
</gene>
<dbReference type="PANTHER" id="PTHR42973">
    <property type="entry name" value="BINDING OXIDOREDUCTASE, PUTATIVE (AFU_ORTHOLOGUE AFUA_1G17690)-RELATED"/>
    <property type="match status" value="1"/>
</dbReference>
<dbReference type="InterPro" id="IPR006094">
    <property type="entry name" value="Oxid_FAD_bind_N"/>
</dbReference>
<proteinExistence type="inferred from homology"/>
<evidence type="ECO:0000313" key="8">
    <source>
        <dbReference type="Proteomes" id="UP000054771"/>
    </source>
</evidence>
<dbReference type="InterPro" id="IPR016166">
    <property type="entry name" value="FAD-bd_PCMH"/>
</dbReference>
<dbReference type="Proteomes" id="UP000054771">
    <property type="component" value="Unassembled WGS sequence"/>
</dbReference>
<keyword evidence="3" id="KW-0274">FAD</keyword>
<sequence>MRSTISLASILAASTAVANGFSPVEPNGTVSANCQHACTQLSNIFGPAFHYPDNDNFSIWDAKQQEVRPACRVEPSNASDVSQILRILVHAWCHFAVKGGGHSRHAGDSNSIGGVTIDLHRIAQVDILNGNRARVGGGANTHQVYEALDAHNLSFVGGRLGTVGVGGFTLGGGTSPFSNKYGWALDNVYEYEAVLANGRIITTSESHNPDLYFALRGGGITLGLLRL</sequence>
<keyword evidence="2" id="KW-0285">Flavoprotein</keyword>
<evidence type="ECO:0000259" key="6">
    <source>
        <dbReference type="PROSITE" id="PS51387"/>
    </source>
</evidence>
<dbReference type="PROSITE" id="PS51387">
    <property type="entry name" value="FAD_PCMH"/>
    <property type="match status" value="1"/>
</dbReference>
<dbReference type="InterPro" id="IPR050416">
    <property type="entry name" value="FAD-linked_Oxidoreductase"/>
</dbReference>